<keyword evidence="1" id="KW-0175">Coiled coil</keyword>
<keyword evidence="3" id="KW-1185">Reference proteome</keyword>
<dbReference type="RefSeq" id="WP_058529394.1">
    <property type="nucleotide sequence ID" value="NZ_CAAAHZ010000008.1"/>
</dbReference>
<dbReference type="OrthoDB" id="9789942at2"/>
<evidence type="ECO:0008006" key="4">
    <source>
        <dbReference type="Google" id="ProtNLM"/>
    </source>
</evidence>
<sequence length="171" mass="19626">MSKSFQHEIPQARVNITLDVETGGAKTKKELPLKLLILGDFSNGKAKGTIAQRERISINKHNFNQVLADLSPELNINVPNRIKNDGDLPVKLQFQVFSDFKPEAIVEQIPQLKRLMAMRNLLKDLKSCVIDNQNFRKELEKIMRDRRDAQQLQQELSEVAPIIEEQDQPEN</sequence>
<feature type="coiled-coil region" evidence="1">
    <location>
        <begin position="132"/>
        <end position="159"/>
    </location>
</feature>
<reference evidence="2 3" key="1">
    <citation type="submission" date="2015-11" db="EMBL/GenBank/DDBJ databases">
        <title>Genomic analysis of 38 Legionella species identifies large and diverse effector repertoires.</title>
        <authorList>
            <person name="Burstein D."/>
            <person name="Amaro F."/>
            <person name="Zusman T."/>
            <person name="Lifshitz Z."/>
            <person name="Cohen O."/>
            <person name="Gilbert J.A."/>
            <person name="Pupko T."/>
            <person name="Shuman H.A."/>
            <person name="Segal G."/>
        </authorList>
    </citation>
    <scope>NUCLEOTIDE SEQUENCE [LARGE SCALE GENOMIC DNA]</scope>
    <source>
        <strain evidence="2 3">ATCC 49505</strain>
    </source>
</reference>
<dbReference type="AlphaFoldDB" id="A0A0W0VME0"/>
<organism evidence="2 3">
    <name type="scientific">Legionella londiniensis</name>
    <dbReference type="NCBI Taxonomy" id="45068"/>
    <lineage>
        <taxon>Bacteria</taxon>
        <taxon>Pseudomonadati</taxon>
        <taxon>Pseudomonadota</taxon>
        <taxon>Gammaproteobacteria</taxon>
        <taxon>Legionellales</taxon>
        <taxon>Legionellaceae</taxon>
        <taxon>Legionella</taxon>
    </lineage>
</organism>
<evidence type="ECO:0000313" key="3">
    <source>
        <dbReference type="Proteomes" id="UP000054997"/>
    </source>
</evidence>
<dbReference type="InterPro" id="IPR008312">
    <property type="entry name" value="T6SS_TssB1"/>
</dbReference>
<name>A0A0W0VME0_9GAMM</name>
<accession>A0A0W0VME0</accession>
<gene>
    <name evidence="2" type="ORF">Llon_1415</name>
</gene>
<dbReference type="NCBIfam" id="TIGR03358">
    <property type="entry name" value="VI_chp_5"/>
    <property type="match status" value="1"/>
</dbReference>
<dbReference type="STRING" id="45068.Llon_1415"/>
<proteinExistence type="predicted"/>
<comment type="caution">
    <text evidence="2">The sequence shown here is derived from an EMBL/GenBank/DDBJ whole genome shotgun (WGS) entry which is preliminary data.</text>
</comment>
<protein>
    <recommendedName>
        <fullName evidence="4">Type VI secretion system contractile sheath small subunit</fullName>
    </recommendedName>
</protein>
<dbReference type="Pfam" id="PF05591">
    <property type="entry name" value="T6SS_VipA"/>
    <property type="match status" value="1"/>
</dbReference>
<dbReference type="PATRIC" id="fig|45068.5.peg.1534"/>
<evidence type="ECO:0000256" key="1">
    <source>
        <dbReference type="SAM" id="Coils"/>
    </source>
</evidence>
<dbReference type="PANTHER" id="PTHR35850">
    <property type="entry name" value="CYTOPLASMIC PROTEIN-RELATED"/>
    <property type="match status" value="1"/>
</dbReference>
<dbReference type="PIRSF" id="PIRSF028301">
    <property type="entry name" value="UCP028301"/>
    <property type="match status" value="1"/>
</dbReference>
<dbReference type="Proteomes" id="UP000054997">
    <property type="component" value="Unassembled WGS sequence"/>
</dbReference>
<dbReference type="PANTHER" id="PTHR35850:SF2">
    <property type="entry name" value="TYPE VI SECRETION SYSTEM CONTRACTILE SHEATH SMALL SUBUNIT"/>
    <property type="match status" value="1"/>
</dbReference>
<dbReference type="EMBL" id="LNYK01000016">
    <property type="protein sequence ID" value="KTD21317.1"/>
    <property type="molecule type" value="Genomic_DNA"/>
</dbReference>
<evidence type="ECO:0000313" key="2">
    <source>
        <dbReference type="EMBL" id="KTD21317.1"/>
    </source>
</evidence>